<reference evidence="2 3" key="1">
    <citation type="submission" date="2016-11" db="EMBL/GenBank/DDBJ databases">
        <title>The macronuclear genome of Stentor coeruleus: a giant cell with tiny introns.</title>
        <authorList>
            <person name="Slabodnick M."/>
            <person name="Ruby J.G."/>
            <person name="Reiff S.B."/>
            <person name="Swart E.C."/>
            <person name="Gosai S."/>
            <person name="Prabakaran S."/>
            <person name="Witkowska E."/>
            <person name="Larue G.E."/>
            <person name="Fisher S."/>
            <person name="Freeman R.M."/>
            <person name="Gunawardena J."/>
            <person name="Chu W."/>
            <person name="Stover N.A."/>
            <person name="Gregory B.D."/>
            <person name="Nowacki M."/>
            <person name="Derisi J."/>
            <person name="Roy S.W."/>
            <person name="Marshall W.F."/>
            <person name="Sood P."/>
        </authorList>
    </citation>
    <scope>NUCLEOTIDE SEQUENCE [LARGE SCALE GENOMIC DNA]</scope>
    <source>
        <strain evidence="2">WM001</strain>
    </source>
</reference>
<organism evidence="2 3">
    <name type="scientific">Stentor coeruleus</name>
    <dbReference type="NCBI Taxonomy" id="5963"/>
    <lineage>
        <taxon>Eukaryota</taxon>
        <taxon>Sar</taxon>
        <taxon>Alveolata</taxon>
        <taxon>Ciliophora</taxon>
        <taxon>Postciliodesmatophora</taxon>
        <taxon>Heterotrichea</taxon>
        <taxon>Heterotrichida</taxon>
        <taxon>Stentoridae</taxon>
        <taxon>Stentor</taxon>
    </lineage>
</organism>
<evidence type="ECO:0000313" key="2">
    <source>
        <dbReference type="EMBL" id="OMJ78889.1"/>
    </source>
</evidence>
<name>A0A1R2BPX8_9CILI</name>
<evidence type="ECO:0000256" key="1">
    <source>
        <dbReference type="SAM" id="Coils"/>
    </source>
</evidence>
<sequence>MEESKSLASFQIAGLLIQNSFRFLISALKSYYKRRQLKYYALWRYKTLYTTKAIQVKIKNSMILLQTRVSKFQKLLQSRVKSSMHNTLLRIISTNKYIEQEKKLQKDEDKTKNIHQQELQTLTKDLKSMQDHQEELEKTLKKFKTREDNYKNQIAELSGRKNELAKSKKRNIREKEEEILERIEELKEENSDIREKIALIESNVSSFISEMGGLLDYSEEAEKTTDKRRASVKKGKVAKKPRGLLFTLDLGKN</sequence>
<dbReference type="Proteomes" id="UP000187209">
    <property type="component" value="Unassembled WGS sequence"/>
</dbReference>
<keyword evidence="3" id="KW-1185">Reference proteome</keyword>
<dbReference type="EMBL" id="MPUH01000498">
    <property type="protein sequence ID" value="OMJ78889.1"/>
    <property type="molecule type" value="Genomic_DNA"/>
</dbReference>
<proteinExistence type="predicted"/>
<gene>
    <name evidence="2" type="ORF">SteCoe_21200</name>
</gene>
<protein>
    <submittedName>
        <fullName evidence="2">Uncharacterized protein</fullName>
    </submittedName>
</protein>
<accession>A0A1R2BPX8</accession>
<keyword evidence="1" id="KW-0175">Coiled coil</keyword>
<evidence type="ECO:0000313" key="3">
    <source>
        <dbReference type="Proteomes" id="UP000187209"/>
    </source>
</evidence>
<dbReference type="SUPFAM" id="SSF58100">
    <property type="entry name" value="Bacterial hemolysins"/>
    <property type="match status" value="1"/>
</dbReference>
<comment type="caution">
    <text evidence="2">The sequence shown here is derived from an EMBL/GenBank/DDBJ whole genome shotgun (WGS) entry which is preliminary data.</text>
</comment>
<feature type="coiled-coil region" evidence="1">
    <location>
        <begin position="112"/>
        <end position="203"/>
    </location>
</feature>
<dbReference type="AlphaFoldDB" id="A0A1R2BPX8"/>